<dbReference type="Gene3D" id="3.40.1620.10">
    <property type="entry name" value="YefM-like domain"/>
    <property type="match status" value="1"/>
</dbReference>
<organism evidence="3 4">
    <name type="scientific">Fodinibius salipaludis</name>
    <dbReference type="NCBI Taxonomy" id="2032627"/>
    <lineage>
        <taxon>Bacteria</taxon>
        <taxon>Pseudomonadati</taxon>
        <taxon>Balneolota</taxon>
        <taxon>Balneolia</taxon>
        <taxon>Balneolales</taxon>
        <taxon>Balneolaceae</taxon>
        <taxon>Fodinibius</taxon>
    </lineage>
</organism>
<dbReference type="InterPro" id="IPR051405">
    <property type="entry name" value="phD/YefM_antitoxin"/>
</dbReference>
<dbReference type="PANTHER" id="PTHR33713:SF6">
    <property type="entry name" value="ANTITOXIN YEFM"/>
    <property type="match status" value="1"/>
</dbReference>
<dbReference type="SUPFAM" id="SSF143120">
    <property type="entry name" value="YefM-like"/>
    <property type="match status" value="1"/>
</dbReference>
<sequence>MATEQINTNQARKEFADNINRVAYGHERVTITRHGKPVAALISVDDLEFLEKLEHQLDKKAIQEAWQEQGDKPLKSLDEVKSQLGIQ</sequence>
<evidence type="ECO:0000256" key="2">
    <source>
        <dbReference type="RuleBase" id="RU362080"/>
    </source>
</evidence>
<reference evidence="3 4" key="1">
    <citation type="submission" date="2017-08" db="EMBL/GenBank/DDBJ databases">
        <title>Aliifodinibius alkalisoli sp. nov., isolated from saline alkaline soil.</title>
        <authorList>
            <person name="Liu D."/>
            <person name="Zhang G."/>
        </authorList>
    </citation>
    <scope>NUCLEOTIDE SEQUENCE [LARGE SCALE GENOMIC DNA]</scope>
    <source>
        <strain evidence="3 4">WN023</strain>
    </source>
</reference>
<protein>
    <recommendedName>
        <fullName evidence="2">Antitoxin</fullName>
    </recommendedName>
</protein>
<dbReference type="PANTHER" id="PTHR33713">
    <property type="entry name" value="ANTITOXIN YAFN-RELATED"/>
    <property type="match status" value="1"/>
</dbReference>
<proteinExistence type="inferred from homology"/>
<comment type="caution">
    <text evidence="3">The sequence shown here is derived from an EMBL/GenBank/DDBJ whole genome shotgun (WGS) entry which is preliminary data.</text>
</comment>
<evidence type="ECO:0000313" key="4">
    <source>
        <dbReference type="Proteomes" id="UP000218831"/>
    </source>
</evidence>
<dbReference type="AlphaFoldDB" id="A0A2A2GEB5"/>
<dbReference type="EMBL" id="NSKE01000002">
    <property type="protein sequence ID" value="PAU95205.1"/>
    <property type="molecule type" value="Genomic_DNA"/>
</dbReference>
<dbReference type="InterPro" id="IPR036165">
    <property type="entry name" value="YefM-like_sf"/>
</dbReference>
<dbReference type="OrthoDB" id="488160at2"/>
<dbReference type="RefSeq" id="WP_095605331.1">
    <property type="nucleotide sequence ID" value="NZ_NSKE01000002.1"/>
</dbReference>
<accession>A0A2A2GEB5</accession>
<dbReference type="Proteomes" id="UP000218831">
    <property type="component" value="Unassembled WGS sequence"/>
</dbReference>
<comment type="function">
    <text evidence="2">Antitoxin component of a type II toxin-antitoxin (TA) system.</text>
</comment>
<gene>
    <name evidence="3" type="ORF">CK503_03120</name>
</gene>
<dbReference type="NCBIfam" id="TIGR01552">
    <property type="entry name" value="phd_fam"/>
    <property type="match status" value="1"/>
</dbReference>
<keyword evidence="4" id="KW-1185">Reference proteome</keyword>
<dbReference type="InterPro" id="IPR006442">
    <property type="entry name" value="Antitoxin_Phd/YefM"/>
</dbReference>
<name>A0A2A2GEB5_9BACT</name>
<comment type="similarity">
    <text evidence="1 2">Belongs to the phD/YefM antitoxin family.</text>
</comment>
<dbReference type="Pfam" id="PF02604">
    <property type="entry name" value="PhdYeFM_antitox"/>
    <property type="match status" value="1"/>
</dbReference>
<evidence type="ECO:0000313" key="3">
    <source>
        <dbReference type="EMBL" id="PAU95205.1"/>
    </source>
</evidence>
<evidence type="ECO:0000256" key="1">
    <source>
        <dbReference type="ARBA" id="ARBA00009981"/>
    </source>
</evidence>